<evidence type="ECO:0000256" key="7">
    <source>
        <dbReference type="ARBA" id="ARBA00022604"/>
    </source>
</evidence>
<dbReference type="InterPro" id="IPR018947">
    <property type="entry name" value="Neuromodulin_N"/>
</dbReference>
<dbReference type="PROSITE" id="PS00412">
    <property type="entry name" value="NEUROMODULIN_1"/>
    <property type="match status" value="1"/>
</dbReference>
<evidence type="ECO:0000313" key="24">
    <source>
        <dbReference type="Proteomes" id="UP000314986"/>
    </source>
</evidence>
<evidence type="ECO:0000313" key="23">
    <source>
        <dbReference type="Ensembl" id="ENSCMIP00000011994.1"/>
    </source>
</evidence>
<dbReference type="GO" id="GO:0040008">
    <property type="term" value="P:regulation of growth"/>
    <property type="evidence" value="ECO:0007669"/>
    <property type="project" value="UniProtKB-UniRule"/>
</dbReference>
<feature type="region of interest" description="Disordered" evidence="21">
    <location>
        <begin position="1"/>
        <end position="82"/>
    </location>
</feature>
<feature type="compositionally biased region" description="Basic and acidic residues" evidence="21">
    <location>
        <begin position="9"/>
        <end position="33"/>
    </location>
</feature>
<feature type="compositionally biased region" description="Basic and acidic residues" evidence="21">
    <location>
        <begin position="67"/>
        <end position="77"/>
    </location>
</feature>
<keyword evidence="24" id="KW-1185">Reference proteome</keyword>
<dbReference type="InterPro" id="IPR001422">
    <property type="entry name" value="Neuromodulin"/>
</dbReference>
<dbReference type="InterPro" id="IPR000048">
    <property type="entry name" value="IQ_motif_EF-hand-BS"/>
</dbReference>
<evidence type="ECO:0000256" key="12">
    <source>
        <dbReference type="ARBA" id="ARBA00023136"/>
    </source>
</evidence>
<keyword evidence="13 20" id="KW-0564">Palmitate</keyword>
<dbReference type="Gene3D" id="1.20.5.190">
    <property type="match status" value="1"/>
</dbReference>
<keyword evidence="6 20" id="KW-0597">Phosphoprotein</keyword>
<dbReference type="InterPro" id="IPR033137">
    <property type="entry name" value="Neuromodulin_P_site"/>
</dbReference>
<keyword evidence="11 20" id="KW-0770">Synapse</keyword>
<keyword evidence="14 20" id="KW-0966">Cell projection</keyword>
<evidence type="ECO:0000256" key="14">
    <source>
        <dbReference type="ARBA" id="ARBA00023273"/>
    </source>
</evidence>
<keyword evidence="12" id="KW-0472">Membrane</keyword>
<keyword evidence="15 20" id="KW-0449">Lipoprotein</keyword>
<reference evidence="24" key="1">
    <citation type="journal article" date="2006" name="Science">
        <title>Ancient noncoding elements conserved in the human genome.</title>
        <authorList>
            <person name="Venkatesh B."/>
            <person name="Kirkness E.F."/>
            <person name="Loh Y.H."/>
            <person name="Halpern A.L."/>
            <person name="Lee A.P."/>
            <person name="Johnson J."/>
            <person name="Dandona N."/>
            <person name="Viswanathan L.D."/>
            <person name="Tay A."/>
            <person name="Venter J.C."/>
            <person name="Strausberg R.L."/>
            <person name="Brenner S."/>
        </authorList>
    </citation>
    <scope>NUCLEOTIDE SEQUENCE [LARGE SCALE GENOMIC DNA]</scope>
</reference>
<dbReference type="InterPro" id="IPR018243">
    <property type="entry name" value="Neuromodulin_palmitoyl_site"/>
</dbReference>
<dbReference type="CTD" id="2596"/>
<keyword evidence="8 20" id="KW-0221">Differentiation</keyword>
<comment type="PTM">
    <text evidence="20">Palmitoylated. Palmitoylation is essential for plasma membrane association.</text>
</comment>
<reference evidence="23" key="5">
    <citation type="submission" date="2025-09" db="UniProtKB">
        <authorList>
            <consortium name="Ensembl"/>
        </authorList>
    </citation>
    <scope>IDENTIFICATION</scope>
</reference>
<evidence type="ECO:0000256" key="8">
    <source>
        <dbReference type="ARBA" id="ARBA00022782"/>
    </source>
</evidence>
<dbReference type="GO" id="GO:0005516">
    <property type="term" value="F:calmodulin binding"/>
    <property type="evidence" value="ECO:0007669"/>
    <property type="project" value="UniProtKB-UniRule"/>
</dbReference>
<evidence type="ECO:0000256" key="20">
    <source>
        <dbReference type="RuleBase" id="RU368113"/>
    </source>
</evidence>
<evidence type="ECO:0000256" key="17">
    <source>
        <dbReference type="ARBA" id="ARBA00030597"/>
    </source>
</evidence>
<comment type="subunit">
    <text evidence="20">Binds calmodulin with a greater affinity in the absence of Ca(2+) than in its presence.</text>
</comment>
<evidence type="ECO:0000256" key="19">
    <source>
        <dbReference type="ARBA" id="ARBA00034103"/>
    </source>
</evidence>
<evidence type="ECO:0000256" key="4">
    <source>
        <dbReference type="ARBA" id="ARBA00022473"/>
    </source>
</evidence>
<dbReference type="PRINTS" id="PR00215">
    <property type="entry name" value="NEUROMODULIN"/>
</dbReference>
<dbReference type="Pfam" id="PF00612">
    <property type="entry name" value="IQ"/>
    <property type="match status" value="1"/>
</dbReference>
<evidence type="ECO:0000256" key="21">
    <source>
        <dbReference type="SAM" id="MobiDB-lite"/>
    </source>
</evidence>
<reference evidence="24" key="2">
    <citation type="journal article" date="2007" name="PLoS Biol.">
        <title>Survey sequencing and comparative analysis of the elephant shark (Callorhinchus milii) genome.</title>
        <authorList>
            <person name="Venkatesh B."/>
            <person name="Kirkness E.F."/>
            <person name="Loh Y.H."/>
            <person name="Halpern A.L."/>
            <person name="Lee A.P."/>
            <person name="Johnson J."/>
            <person name="Dandona N."/>
            <person name="Viswanathan L.D."/>
            <person name="Tay A."/>
            <person name="Venter J.C."/>
            <person name="Strausberg R.L."/>
            <person name="Brenner S."/>
        </authorList>
    </citation>
    <scope>NUCLEOTIDE SEQUENCE [LARGE SCALE GENOMIC DNA]</scope>
</reference>
<name>A0A4W3HS32_CALMI</name>
<evidence type="ECO:0000259" key="22">
    <source>
        <dbReference type="Pfam" id="PF10580"/>
    </source>
</evidence>
<evidence type="ECO:0000256" key="11">
    <source>
        <dbReference type="ARBA" id="ARBA00023018"/>
    </source>
</evidence>
<sequence>MLCCIRRTKQVEKNDEANGKAEQDTPKTEDKAHKAATKIQASFRGHITRKKLKGEKKGEPAAATTVEGDKKKEDPKKQMSKKQQMQLCLVQRQKHMRQRRQLAVLQQPPQLMGKRPQRKTWRKQRPLRQMKRPRLVRRMPRKQEVTQVRQLKVLHLPMSSPTKKRRRNKQRHLQLKQHQRPKPRQLIVAQHQTLRKKQNSLKVSNMKRLKVMEARMLRKMPEDASSPIPAMLSPLTCGSFPIWLKAGKFSSQTVWLNLNVLGVVMAF</sequence>
<evidence type="ECO:0000256" key="3">
    <source>
        <dbReference type="ARBA" id="ARBA00021591"/>
    </source>
</evidence>
<evidence type="ECO:0000256" key="18">
    <source>
        <dbReference type="ARBA" id="ARBA00033250"/>
    </source>
</evidence>
<dbReference type="GO" id="GO:0030154">
    <property type="term" value="P:cell differentiation"/>
    <property type="evidence" value="ECO:0007669"/>
    <property type="project" value="UniProtKB-KW"/>
</dbReference>
<feature type="domain" description="Neuromodulin N-terminal" evidence="22">
    <location>
        <begin position="2"/>
        <end position="32"/>
    </location>
</feature>
<dbReference type="KEGG" id="cmk:103184829"/>
<dbReference type="Pfam" id="PF10580">
    <property type="entry name" value="Neuromodulin_N"/>
    <property type="match status" value="1"/>
</dbReference>
<comment type="function">
    <text evidence="16 20">This protein is associated with nerve growth. It is a major component of the motile 'growth cones' that form the tips of elongating axons. Plays a role in axonal and dendritic filopodia induction.</text>
</comment>
<reference evidence="23" key="4">
    <citation type="submission" date="2025-08" db="UniProtKB">
        <authorList>
            <consortium name="Ensembl"/>
        </authorList>
    </citation>
    <scope>IDENTIFICATION</scope>
</reference>
<evidence type="ECO:0000256" key="10">
    <source>
        <dbReference type="ARBA" id="ARBA00022902"/>
    </source>
</evidence>
<reference evidence="24" key="3">
    <citation type="journal article" date="2014" name="Nature">
        <title>Elephant shark genome provides unique insights into gnathostome evolution.</title>
        <authorList>
            <consortium name="International Elephant Shark Genome Sequencing Consortium"/>
            <person name="Venkatesh B."/>
            <person name="Lee A.P."/>
            <person name="Ravi V."/>
            <person name="Maurya A.K."/>
            <person name="Lian M.M."/>
            <person name="Swann J.B."/>
            <person name="Ohta Y."/>
            <person name="Flajnik M.F."/>
            <person name="Sutoh Y."/>
            <person name="Kasahara M."/>
            <person name="Hoon S."/>
            <person name="Gangu V."/>
            <person name="Roy S.W."/>
            <person name="Irimia M."/>
            <person name="Korzh V."/>
            <person name="Kondrychyn I."/>
            <person name="Lim Z.W."/>
            <person name="Tay B.H."/>
            <person name="Tohari S."/>
            <person name="Kong K.W."/>
            <person name="Ho S."/>
            <person name="Lorente-Galdos B."/>
            <person name="Quilez J."/>
            <person name="Marques-Bonet T."/>
            <person name="Raney B.J."/>
            <person name="Ingham P.W."/>
            <person name="Tay A."/>
            <person name="Hillier L.W."/>
            <person name="Minx P."/>
            <person name="Boehm T."/>
            <person name="Wilson R.K."/>
            <person name="Brenner S."/>
            <person name="Warren W.C."/>
        </authorList>
    </citation>
    <scope>NUCLEOTIDE SEQUENCE [LARGE SCALE GENOMIC DNA]</scope>
</reference>
<feature type="compositionally biased region" description="Basic residues" evidence="21">
    <location>
        <begin position="162"/>
        <end position="182"/>
    </location>
</feature>
<keyword evidence="4 20" id="KW-0217">Developmental protein</keyword>
<dbReference type="GO" id="GO:0032584">
    <property type="term" value="C:growth cone membrane"/>
    <property type="evidence" value="ECO:0007669"/>
    <property type="project" value="UniProtKB-SubCell"/>
</dbReference>
<protein>
    <recommendedName>
        <fullName evidence="3 20">Neuromodulin</fullName>
    </recommendedName>
    <alternativeName>
        <fullName evidence="17 20">Axonal membrane protein GAP-43</fullName>
    </alternativeName>
    <alternativeName>
        <fullName evidence="18 20">Growth-associated protein 43</fullName>
    </alternativeName>
</protein>
<keyword evidence="5 20" id="KW-1003">Cell membrane</keyword>
<evidence type="ECO:0000256" key="16">
    <source>
        <dbReference type="ARBA" id="ARBA00025215"/>
    </source>
</evidence>
<dbReference type="PROSITE" id="PS50096">
    <property type="entry name" value="IQ"/>
    <property type="match status" value="1"/>
</dbReference>
<evidence type="ECO:0000256" key="13">
    <source>
        <dbReference type="ARBA" id="ARBA00023139"/>
    </source>
</evidence>
<dbReference type="OrthoDB" id="9397439at2759"/>
<evidence type="ECO:0000256" key="5">
    <source>
        <dbReference type="ARBA" id="ARBA00022475"/>
    </source>
</evidence>
<dbReference type="InParanoid" id="A0A4W3HS32"/>
<dbReference type="GeneID" id="103184829"/>
<dbReference type="PROSITE" id="PS00413">
    <property type="entry name" value="NEUROMODULIN_2"/>
    <property type="match status" value="1"/>
</dbReference>
<dbReference type="SMART" id="SM00015">
    <property type="entry name" value="IQ"/>
    <property type="match status" value="1"/>
</dbReference>
<dbReference type="GO" id="GO:0031527">
    <property type="term" value="C:filopodium membrane"/>
    <property type="evidence" value="ECO:0007669"/>
    <property type="project" value="UniProtKB-SubCell"/>
</dbReference>
<keyword evidence="9 20" id="KW-0112">Calmodulin-binding</keyword>
<organism evidence="23 24">
    <name type="scientific">Callorhinchus milii</name>
    <name type="common">Ghost shark</name>
    <dbReference type="NCBI Taxonomy" id="7868"/>
    <lineage>
        <taxon>Eukaryota</taxon>
        <taxon>Metazoa</taxon>
        <taxon>Chordata</taxon>
        <taxon>Craniata</taxon>
        <taxon>Vertebrata</taxon>
        <taxon>Chondrichthyes</taxon>
        <taxon>Holocephali</taxon>
        <taxon>Chimaeriformes</taxon>
        <taxon>Callorhinchidae</taxon>
        <taxon>Callorhinchus</taxon>
    </lineage>
</organism>
<evidence type="ECO:0000256" key="15">
    <source>
        <dbReference type="ARBA" id="ARBA00023288"/>
    </source>
</evidence>
<keyword evidence="7 20" id="KW-0341">Growth regulation</keyword>
<proteinExistence type="inferred from homology"/>
<dbReference type="GO" id="GO:0045202">
    <property type="term" value="C:synapse"/>
    <property type="evidence" value="ECO:0007669"/>
    <property type="project" value="UniProtKB-SubCell"/>
</dbReference>
<keyword evidence="10 20" id="KW-0524">Neurogenesis</keyword>
<dbReference type="Ensembl" id="ENSCMIT00000012281.1">
    <property type="protein sequence ID" value="ENSCMIP00000011994.1"/>
    <property type="gene ID" value="ENSCMIG00000006185.1"/>
</dbReference>
<comment type="subcellular location">
    <subcellularLocation>
        <location evidence="20">Cell membrane</location>
        <topology evidence="20">Peripheral membrane protein</topology>
        <orientation evidence="20">Cytoplasmic side</orientation>
    </subcellularLocation>
    <subcellularLocation>
        <location evidence="1 20">Cell projection</location>
        <location evidence="1 20">Growth cone membrane</location>
        <topology evidence="1 20">Peripheral membrane protein</topology>
        <orientation evidence="1 20">Cytoplasmic side</orientation>
    </subcellularLocation>
    <subcellularLocation>
        <location evidence="19 20">Synapse</location>
    </subcellularLocation>
    <subcellularLocation>
        <location evidence="20">Cell projection</location>
        <location evidence="20">Filopodium membrane</location>
        <topology evidence="20">Peripheral membrane protein</topology>
    </subcellularLocation>
</comment>
<feature type="region of interest" description="Disordered" evidence="21">
    <location>
        <begin position="158"/>
        <end position="182"/>
    </location>
</feature>
<dbReference type="Proteomes" id="UP000314986">
    <property type="component" value="Unassembled WGS sequence"/>
</dbReference>
<dbReference type="AlphaFoldDB" id="A0A4W3HS32"/>
<accession>A0A4W3HS32</accession>
<evidence type="ECO:0000256" key="6">
    <source>
        <dbReference type="ARBA" id="ARBA00022553"/>
    </source>
</evidence>
<dbReference type="GO" id="GO:0007399">
    <property type="term" value="P:nervous system development"/>
    <property type="evidence" value="ECO:0007669"/>
    <property type="project" value="UniProtKB-KW"/>
</dbReference>
<evidence type="ECO:0000256" key="1">
    <source>
        <dbReference type="ARBA" id="ARBA00004503"/>
    </source>
</evidence>
<comment type="similarity">
    <text evidence="2 20">Belongs to the neuromodulin family.</text>
</comment>
<dbReference type="STRING" id="7868.ENSCMIP00000011994"/>
<evidence type="ECO:0000256" key="9">
    <source>
        <dbReference type="ARBA" id="ARBA00022860"/>
    </source>
</evidence>
<dbReference type="GeneTree" id="ENSGT00730000111265"/>
<gene>
    <name evidence="23" type="primary">gap43</name>
</gene>
<evidence type="ECO:0000256" key="2">
    <source>
        <dbReference type="ARBA" id="ARBA00005890"/>
    </source>
</evidence>